<name>A0A6S6TY48_9BACT</name>
<gene>
    <name evidence="1" type="ORF">HELGO_WM59547</name>
</gene>
<evidence type="ECO:0000313" key="1">
    <source>
        <dbReference type="EMBL" id="CAA6824355.1"/>
    </source>
</evidence>
<protein>
    <submittedName>
        <fullName evidence="1">Uncharacterized protein</fullName>
    </submittedName>
</protein>
<proteinExistence type="predicted"/>
<feature type="non-terminal residue" evidence="1">
    <location>
        <position position="1"/>
    </location>
</feature>
<sequence length="22" mass="2504">FIDINKCQALLEALDNKLDVLD</sequence>
<organism evidence="1">
    <name type="scientific">uncultured Sulfurovum sp</name>
    <dbReference type="NCBI Taxonomy" id="269237"/>
    <lineage>
        <taxon>Bacteria</taxon>
        <taxon>Pseudomonadati</taxon>
        <taxon>Campylobacterota</taxon>
        <taxon>Epsilonproteobacteria</taxon>
        <taxon>Campylobacterales</taxon>
        <taxon>Sulfurovaceae</taxon>
        <taxon>Sulfurovum</taxon>
        <taxon>environmental samples</taxon>
    </lineage>
</organism>
<accession>A0A6S6TY48</accession>
<dbReference type="EMBL" id="CACVAR010000369">
    <property type="protein sequence ID" value="CAA6824355.1"/>
    <property type="molecule type" value="Genomic_DNA"/>
</dbReference>
<reference evidence="1" key="1">
    <citation type="submission" date="2020-01" db="EMBL/GenBank/DDBJ databases">
        <authorList>
            <person name="Meier V. D."/>
            <person name="Meier V D."/>
        </authorList>
    </citation>
    <scope>NUCLEOTIDE SEQUENCE</scope>
    <source>
        <strain evidence="1">HLG_WM_MAG_03</strain>
    </source>
</reference>
<dbReference type="AlphaFoldDB" id="A0A6S6TY48"/>